<dbReference type="SUPFAM" id="SSF53335">
    <property type="entry name" value="S-adenosyl-L-methionine-dependent methyltransferases"/>
    <property type="match status" value="1"/>
</dbReference>
<dbReference type="FunFam" id="3.40.50.150:FF:000288">
    <property type="entry name" value="Spermine/spermidine synthase, putative"/>
    <property type="match status" value="1"/>
</dbReference>
<comment type="caution">
    <text evidence="2">The sequence shown here is derived from an EMBL/GenBank/DDBJ whole genome shotgun (WGS) entry which is preliminary data.</text>
</comment>
<dbReference type="OrthoDB" id="2016285at2759"/>
<reference evidence="2" key="1">
    <citation type="journal article" date="2020" name="Stud. Mycol.">
        <title>101 Dothideomycetes genomes: a test case for predicting lifestyles and emergence of pathogens.</title>
        <authorList>
            <person name="Haridas S."/>
            <person name="Albert R."/>
            <person name="Binder M."/>
            <person name="Bloem J."/>
            <person name="Labutti K."/>
            <person name="Salamov A."/>
            <person name="Andreopoulos B."/>
            <person name="Baker S."/>
            <person name="Barry K."/>
            <person name="Bills G."/>
            <person name="Bluhm B."/>
            <person name="Cannon C."/>
            <person name="Castanera R."/>
            <person name="Culley D."/>
            <person name="Daum C."/>
            <person name="Ezra D."/>
            <person name="Gonzalez J."/>
            <person name="Henrissat B."/>
            <person name="Kuo A."/>
            <person name="Liang C."/>
            <person name="Lipzen A."/>
            <person name="Lutzoni F."/>
            <person name="Magnuson J."/>
            <person name="Mondo S."/>
            <person name="Nolan M."/>
            <person name="Ohm R."/>
            <person name="Pangilinan J."/>
            <person name="Park H.-J."/>
            <person name="Ramirez L."/>
            <person name="Alfaro M."/>
            <person name="Sun H."/>
            <person name="Tritt A."/>
            <person name="Yoshinaga Y."/>
            <person name="Zwiers L.-H."/>
            <person name="Turgeon B."/>
            <person name="Goodwin S."/>
            <person name="Spatafora J."/>
            <person name="Crous P."/>
            <person name="Grigoriev I."/>
        </authorList>
    </citation>
    <scope>NUCLEOTIDE SEQUENCE</scope>
    <source>
        <strain evidence="2">CBS 130266</strain>
    </source>
</reference>
<dbReference type="AlphaFoldDB" id="A0A9P4TVL2"/>
<evidence type="ECO:0000256" key="1">
    <source>
        <dbReference type="SAM" id="MobiDB-lite"/>
    </source>
</evidence>
<feature type="region of interest" description="Disordered" evidence="1">
    <location>
        <begin position="1"/>
        <end position="22"/>
    </location>
</feature>
<dbReference type="Pfam" id="PF01564">
    <property type="entry name" value="Spermine_synth"/>
    <property type="match status" value="1"/>
</dbReference>
<name>A0A9P4TVL2_9PEZI</name>
<proteinExistence type="predicted"/>
<keyword evidence="3" id="KW-1185">Reference proteome</keyword>
<evidence type="ECO:0000313" key="2">
    <source>
        <dbReference type="EMBL" id="KAF2424479.1"/>
    </source>
</evidence>
<dbReference type="InterPro" id="IPR029063">
    <property type="entry name" value="SAM-dependent_MTases_sf"/>
</dbReference>
<dbReference type="Gene3D" id="3.40.50.150">
    <property type="entry name" value="Vaccinia Virus protein VP39"/>
    <property type="match status" value="1"/>
</dbReference>
<gene>
    <name evidence="2" type="ORF">EJ08DRAFT_595098</name>
</gene>
<evidence type="ECO:0000313" key="3">
    <source>
        <dbReference type="Proteomes" id="UP000800235"/>
    </source>
</evidence>
<sequence>MAPKPKRSALPRQPKQAPPKRPVWKTVALAAAFLGLAALASPVSQANLSPVYGSIPSSIFHQRGITIVALLAFMASKSSLRKFIPKNVRQYVPVQAYYVPMIQWALFKFSSQLGPEYGPLLTELLTFYPTLFLACLATSVTLEDLDLSAYSHTISEGVPPAVSYFAFSFAQKLFSATLPSFVGSNDFLTRSGLQLLVASSYAALSSTPYLLISIPAMVHTMFANPHYQSSFATKVLNQTLAAQNFILLERRDSNTGYISVLESHVSQYRVLRCDHSLLGGEWLVTPERKARGGQTGRETIYSVFTMLESVRLVEGASLKPDSEKNALFIGLGIGTSPTAFIKHGINTTIVELDPVVHEFAMKYFELPSNHTYAIEDAIGFVSTESVDHPQSYDYIIHDVFTGGAEPTALFTIEFLEGLEKMLKDDGVIAINYAGDMTLPPPQIILHTIKYVFPTCRVFRDTPESDTDPNALFVNLVVFCTKSPNVPLTFRKAVSADHLGSLSRREFIPPDPALEVIMPEVRDEKMRTKDYVLRSGNEGIIEKYHRQAAVRHWGIMRTVLPDAIWENW</sequence>
<dbReference type="NCBIfam" id="NF037959">
    <property type="entry name" value="MFS_SpdSyn"/>
    <property type="match status" value="1"/>
</dbReference>
<dbReference type="Proteomes" id="UP000800235">
    <property type="component" value="Unassembled WGS sequence"/>
</dbReference>
<organism evidence="2 3">
    <name type="scientific">Tothia fuscella</name>
    <dbReference type="NCBI Taxonomy" id="1048955"/>
    <lineage>
        <taxon>Eukaryota</taxon>
        <taxon>Fungi</taxon>
        <taxon>Dikarya</taxon>
        <taxon>Ascomycota</taxon>
        <taxon>Pezizomycotina</taxon>
        <taxon>Dothideomycetes</taxon>
        <taxon>Pleosporomycetidae</taxon>
        <taxon>Venturiales</taxon>
        <taxon>Cylindrosympodiaceae</taxon>
        <taxon>Tothia</taxon>
    </lineage>
</organism>
<dbReference type="EMBL" id="MU007074">
    <property type="protein sequence ID" value="KAF2424479.1"/>
    <property type="molecule type" value="Genomic_DNA"/>
</dbReference>
<protein>
    <submittedName>
        <fullName evidence="2">Spermine/spermidine synthase family protein</fullName>
    </submittedName>
</protein>
<accession>A0A9P4TVL2</accession>